<keyword evidence="2" id="KW-0472">Membrane</keyword>
<dbReference type="Proteomes" id="UP000320747">
    <property type="component" value="Unassembled WGS sequence"/>
</dbReference>
<dbReference type="RefSeq" id="WP_154878615.1">
    <property type="nucleotide sequence ID" value="NZ_JAADJX010000001.1"/>
</dbReference>
<evidence type="ECO:0000313" key="3">
    <source>
        <dbReference type="EMBL" id="TSJ75358.1"/>
    </source>
</evidence>
<feature type="transmembrane region" description="Helical" evidence="2">
    <location>
        <begin position="79"/>
        <end position="100"/>
    </location>
</feature>
<keyword evidence="2" id="KW-1133">Transmembrane helix</keyword>
<dbReference type="EMBL" id="VMHH01000002">
    <property type="protein sequence ID" value="TSJ75358.1"/>
    <property type="molecule type" value="Genomic_DNA"/>
</dbReference>
<evidence type="ECO:0000256" key="2">
    <source>
        <dbReference type="SAM" id="Phobius"/>
    </source>
</evidence>
<comment type="caution">
    <text evidence="3">The sequence shown here is derived from an EMBL/GenBank/DDBJ whole genome shotgun (WGS) entry which is preliminary data.</text>
</comment>
<accession>A0ABY3E6B3</accession>
<gene>
    <name evidence="3" type="ORF">FPH17_02750</name>
</gene>
<proteinExistence type="predicted"/>
<feature type="region of interest" description="Disordered" evidence="1">
    <location>
        <begin position="1"/>
        <end position="34"/>
    </location>
</feature>
<feature type="compositionally biased region" description="Polar residues" evidence="1">
    <location>
        <begin position="1"/>
        <end position="14"/>
    </location>
</feature>
<reference evidence="3 4" key="1">
    <citation type="submission" date="2019-07" db="EMBL/GenBank/DDBJ databases">
        <title>Draft genome of Corynebacterium godavarianum and other related strains.</title>
        <authorList>
            <person name="Bernier A.-M."/>
            <person name="Bernard K."/>
        </authorList>
    </citation>
    <scope>NUCLEOTIDE SEQUENCE [LARGE SCALE GENOMIC DNA]</scope>
    <source>
        <strain evidence="3 4">LMG 29598</strain>
    </source>
</reference>
<evidence type="ECO:0000313" key="4">
    <source>
        <dbReference type="Proteomes" id="UP000320747"/>
    </source>
</evidence>
<organism evidence="3 4">
    <name type="scientific">Corynebacterium godavarianum</name>
    <dbReference type="NCBI Taxonomy" id="2054421"/>
    <lineage>
        <taxon>Bacteria</taxon>
        <taxon>Bacillati</taxon>
        <taxon>Actinomycetota</taxon>
        <taxon>Actinomycetes</taxon>
        <taxon>Mycobacteriales</taxon>
        <taxon>Corynebacteriaceae</taxon>
        <taxon>Corynebacterium</taxon>
    </lineage>
</organism>
<keyword evidence="2" id="KW-0812">Transmembrane</keyword>
<evidence type="ECO:0000256" key="1">
    <source>
        <dbReference type="SAM" id="MobiDB-lite"/>
    </source>
</evidence>
<protein>
    <submittedName>
        <fullName evidence="3">Uncharacterized protein</fullName>
    </submittedName>
</protein>
<feature type="transmembrane region" description="Helical" evidence="2">
    <location>
        <begin position="120"/>
        <end position="140"/>
    </location>
</feature>
<sequence length="149" mass="16837">MTEAGTSTDSSSAVAAQPQIDDHEVEQEGASSIDALDFPTQPQRVWWKEIFRFRHRRKDPSREELENGRYESDTRNRNIYAWVLLGILIAQLIAAHYLIYRSATGSHDPSKDGFYLSDQVLMAYMGSVVVEVIGLVYGIVRGIFPNSDQ</sequence>
<name>A0ABY3E6B3_9CORY</name>
<keyword evidence="4" id="KW-1185">Reference proteome</keyword>